<sequence>MAGPRRVTINFLRRYIFLSFKMVYLTDTKHV</sequence>
<reference evidence="1" key="2">
    <citation type="journal article" date="2015" name="Data Brief">
        <title>Shoot transcriptome of the giant reed, Arundo donax.</title>
        <authorList>
            <person name="Barrero R.A."/>
            <person name="Guerrero F.D."/>
            <person name="Moolhuijzen P."/>
            <person name="Goolsby J.A."/>
            <person name="Tidwell J."/>
            <person name="Bellgard S.E."/>
            <person name="Bellgard M.I."/>
        </authorList>
    </citation>
    <scope>NUCLEOTIDE SEQUENCE</scope>
    <source>
        <tissue evidence="1">Shoot tissue taken approximately 20 cm above the soil surface</tissue>
    </source>
</reference>
<dbReference type="EMBL" id="GBRH01278576">
    <property type="protein sequence ID" value="JAD19319.1"/>
    <property type="molecule type" value="Transcribed_RNA"/>
</dbReference>
<name>A0A0A8XZ91_ARUDO</name>
<dbReference type="AlphaFoldDB" id="A0A0A8XZ91"/>
<proteinExistence type="predicted"/>
<reference evidence="1" key="1">
    <citation type="submission" date="2014-09" db="EMBL/GenBank/DDBJ databases">
        <authorList>
            <person name="Magalhaes I.L.F."/>
            <person name="Oliveira U."/>
            <person name="Santos F.R."/>
            <person name="Vidigal T.H.D.A."/>
            <person name="Brescovit A.D."/>
            <person name="Santos A.J."/>
        </authorList>
    </citation>
    <scope>NUCLEOTIDE SEQUENCE</scope>
    <source>
        <tissue evidence="1">Shoot tissue taken approximately 20 cm above the soil surface</tissue>
    </source>
</reference>
<evidence type="ECO:0000313" key="1">
    <source>
        <dbReference type="EMBL" id="JAD19319.1"/>
    </source>
</evidence>
<organism evidence="1">
    <name type="scientific">Arundo donax</name>
    <name type="common">Giant reed</name>
    <name type="synonym">Donax arundinaceus</name>
    <dbReference type="NCBI Taxonomy" id="35708"/>
    <lineage>
        <taxon>Eukaryota</taxon>
        <taxon>Viridiplantae</taxon>
        <taxon>Streptophyta</taxon>
        <taxon>Embryophyta</taxon>
        <taxon>Tracheophyta</taxon>
        <taxon>Spermatophyta</taxon>
        <taxon>Magnoliopsida</taxon>
        <taxon>Liliopsida</taxon>
        <taxon>Poales</taxon>
        <taxon>Poaceae</taxon>
        <taxon>PACMAD clade</taxon>
        <taxon>Arundinoideae</taxon>
        <taxon>Arundineae</taxon>
        <taxon>Arundo</taxon>
    </lineage>
</organism>
<accession>A0A0A8XZ91</accession>
<protein>
    <submittedName>
        <fullName evidence="1">Uncharacterized protein</fullName>
    </submittedName>
</protein>